<evidence type="ECO:0000313" key="1">
    <source>
        <dbReference type="EMBL" id="GME74660.1"/>
    </source>
</evidence>
<organism evidence="1 2">
    <name type="scientific">Ambrosiozyma monospora</name>
    <name type="common">Yeast</name>
    <name type="synonym">Endomycopsis monosporus</name>
    <dbReference type="NCBI Taxonomy" id="43982"/>
    <lineage>
        <taxon>Eukaryota</taxon>
        <taxon>Fungi</taxon>
        <taxon>Dikarya</taxon>
        <taxon>Ascomycota</taxon>
        <taxon>Saccharomycotina</taxon>
        <taxon>Pichiomycetes</taxon>
        <taxon>Pichiales</taxon>
        <taxon>Pichiaceae</taxon>
        <taxon>Ambrosiozyma</taxon>
    </lineage>
</organism>
<gene>
    <name evidence="1" type="ORF">Amon02_000184500</name>
</gene>
<dbReference type="EMBL" id="BSXS01000983">
    <property type="protein sequence ID" value="GME74660.1"/>
    <property type="molecule type" value="Genomic_DNA"/>
</dbReference>
<proteinExistence type="predicted"/>
<accession>A0ACB5SW01</accession>
<name>A0ACB5SW01_AMBMO</name>
<dbReference type="Proteomes" id="UP001165064">
    <property type="component" value="Unassembled WGS sequence"/>
</dbReference>
<reference evidence="1" key="1">
    <citation type="submission" date="2023-04" db="EMBL/GenBank/DDBJ databases">
        <title>Ambrosiozyma monospora NBRC 10751.</title>
        <authorList>
            <person name="Ichikawa N."/>
            <person name="Sato H."/>
            <person name="Tonouchi N."/>
        </authorList>
    </citation>
    <scope>NUCLEOTIDE SEQUENCE</scope>
    <source>
        <strain evidence="1">NBRC 10751</strain>
    </source>
</reference>
<sequence length="146" mass="17417">MAIQFLLALNRQGKLRISKWYANIPESQKRQLIRKVHKLISSRDHQKQSNFVQFENQKLIYRRYNGLYFIICCDLASKDNELSYLEVIHLLVEILDVYFDNVCELDLIFNFYKIYEVLDELILAGELQETSKDLILNRLHYLDALS</sequence>
<evidence type="ECO:0000313" key="2">
    <source>
        <dbReference type="Proteomes" id="UP001165064"/>
    </source>
</evidence>
<keyword evidence="2" id="KW-1185">Reference proteome</keyword>
<comment type="caution">
    <text evidence="1">The sequence shown here is derived from an EMBL/GenBank/DDBJ whole genome shotgun (WGS) entry which is preliminary data.</text>
</comment>
<protein>
    <submittedName>
        <fullName evidence="1">Unnamed protein product</fullName>
    </submittedName>
</protein>